<dbReference type="PRINTS" id="PR00412">
    <property type="entry name" value="EPOXHYDRLASE"/>
</dbReference>
<organism evidence="2 3">
    <name type="scientific">Stanieria cyanosphaera (strain ATCC 29371 / PCC 7437)</name>
    <dbReference type="NCBI Taxonomy" id="111780"/>
    <lineage>
        <taxon>Bacteria</taxon>
        <taxon>Bacillati</taxon>
        <taxon>Cyanobacteriota</taxon>
        <taxon>Cyanophyceae</taxon>
        <taxon>Pleurocapsales</taxon>
        <taxon>Dermocarpellaceae</taxon>
        <taxon>Stanieria</taxon>
    </lineage>
</organism>
<dbReference type="InterPro" id="IPR000073">
    <property type="entry name" value="AB_hydrolase_1"/>
</dbReference>
<dbReference type="AlphaFoldDB" id="K9XYJ8"/>
<feature type="domain" description="AB hydrolase-1" evidence="1">
    <location>
        <begin position="39"/>
        <end position="289"/>
    </location>
</feature>
<evidence type="ECO:0000313" key="3">
    <source>
        <dbReference type="Proteomes" id="UP000010473"/>
    </source>
</evidence>
<gene>
    <name evidence="2" type="ordered locus">Sta7437_4106</name>
</gene>
<keyword evidence="2" id="KW-0378">Hydrolase</keyword>
<proteinExistence type="predicted"/>
<dbReference type="OrthoDB" id="420213at2"/>
<sequence length="307" mass="34949">MTITINWSQRIGNQRDWVWRGWQTRYSYFRNNFVGNTPLILVHGFGASIEHWRFNLPVLSQHQTVYALDLLGFGASRKASVDYSINLWVEQLHDFWQTFIAQPVVLVGNSIGSLVCLTAAATYPEMVTGLVMLSLPDVSLRQAAIPRPLQPIVTGIENLVASPWLINTIFKFVRQPTTIRRWAGVAYCAQNAIDDELVAILSNPAYDEGAAQTFYRLFQRIRRPQFAPAVTEILPRLNIPILLVWGRQDRMIPFALAANIAPLNQNLNLIALEQVGHCPHDECPEQFNQILLDWLSHHFPVVQEDIK</sequence>
<dbReference type="HOGENOM" id="CLU_020336_13_4_3"/>
<reference evidence="3" key="1">
    <citation type="journal article" date="2013" name="Proc. Natl. Acad. Sci. U.S.A.">
        <title>Improving the coverage of the cyanobacterial phylum using diversity-driven genome sequencing.</title>
        <authorList>
            <person name="Shih P.M."/>
            <person name="Wu D."/>
            <person name="Latifi A."/>
            <person name="Axen S.D."/>
            <person name="Fewer D.P."/>
            <person name="Talla E."/>
            <person name="Calteau A."/>
            <person name="Cai F."/>
            <person name="Tandeau de Marsac N."/>
            <person name="Rippka R."/>
            <person name="Herdman M."/>
            <person name="Sivonen K."/>
            <person name="Coursin T."/>
            <person name="Laurent T."/>
            <person name="Goodwin L."/>
            <person name="Nolan M."/>
            <person name="Davenport K.W."/>
            <person name="Han C.S."/>
            <person name="Rubin E.M."/>
            <person name="Eisen J.A."/>
            <person name="Woyke T."/>
            <person name="Gugger M."/>
            <person name="Kerfeld C.A."/>
        </authorList>
    </citation>
    <scope>NUCLEOTIDE SEQUENCE [LARGE SCALE GENOMIC DNA]</scope>
    <source>
        <strain evidence="3">ATCC 29371 / PCC 7437</strain>
    </source>
</reference>
<dbReference type="GO" id="GO:0016787">
    <property type="term" value="F:hydrolase activity"/>
    <property type="evidence" value="ECO:0007669"/>
    <property type="project" value="UniProtKB-KW"/>
</dbReference>
<dbReference type="STRING" id="111780.Sta7437_4106"/>
<dbReference type="PRINTS" id="PR00111">
    <property type="entry name" value="ABHYDROLASE"/>
</dbReference>
<dbReference type="InterPro" id="IPR029058">
    <property type="entry name" value="AB_hydrolase_fold"/>
</dbReference>
<dbReference type="InterPro" id="IPR000639">
    <property type="entry name" value="Epox_hydrolase-like"/>
</dbReference>
<dbReference type="RefSeq" id="WP_015195237.1">
    <property type="nucleotide sequence ID" value="NC_019748.1"/>
</dbReference>
<dbReference type="Pfam" id="PF12697">
    <property type="entry name" value="Abhydrolase_6"/>
    <property type="match status" value="1"/>
</dbReference>
<evidence type="ECO:0000259" key="1">
    <source>
        <dbReference type="Pfam" id="PF12697"/>
    </source>
</evidence>
<name>K9XYJ8_STAC7</name>
<dbReference type="PATRIC" id="fig|111780.3.peg.4256"/>
<dbReference type="PANTHER" id="PTHR46438:SF2">
    <property type="entry name" value="ALPHA_BETA-HYDROLASES SUPERFAMILY PROTEIN"/>
    <property type="match status" value="1"/>
</dbReference>
<keyword evidence="3" id="KW-1185">Reference proteome</keyword>
<evidence type="ECO:0000313" key="2">
    <source>
        <dbReference type="EMBL" id="AFZ37583.1"/>
    </source>
</evidence>
<accession>K9XYJ8</accession>
<dbReference type="Gene3D" id="3.40.50.1820">
    <property type="entry name" value="alpha/beta hydrolase"/>
    <property type="match status" value="1"/>
</dbReference>
<dbReference type="PANTHER" id="PTHR46438">
    <property type="entry name" value="ALPHA/BETA-HYDROLASES SUPERFAMILY PROTEIN"/>
    <property type="match status" value="1"/>
</dbReference>
<dbReference type="Proteomes" id="UP000010473">
    <property type="component" value="Chromosome"/>
</dbReference>
<dbReference type="SUPFAM" id="SSF53474">
    <property type="entry name" value="alpha/beta-Hydrolases"/>
    <property type="match status" value="1"/>
</dbReference>
<dbReference type="KEGG" id="scs:Sta7437_4106"/>
<dbReference type="EMBL" id="CP003653">
    <property type="protein sequence ID" value="AFZ37583.1"/>
    <property type="molecule type" value="Genomic_DNA"/>
</dbReference>
<protein>
    <submittedName>
        <fullName evidence="2">Alpha/beta hydrolase fold protein</fullName>
    </submittedName>
</protein>
<dbReference type="eggNOG" id="COG2267">
    <property type="taxonomic scope" value="Bacteria"/>
</dbReference>